<dbReference type="InterPro" id="IPR028978">
    <property type="entry name" value="Chorismate_lyase_/UTRA_dom_sf"/>
</dbReference>
<organism evidence="2">
    <name type="scientific">freshwater sediment metagenome</name>
    <dbReference type="NCBI Taxonomy" id="556182"/>
    <lineage>
        <taxon>unclassified sequences</taxon>
        <taxon>metagenomes</taxon>
        <taxon>ecological metagenomes</taxon>
    </lineage>
</organism>
<dbReference type="AlphaFoldDB" id="A0AA48M4N6"/>
<feature type="compositionally biased region" description="Basic and acidic residues" evidence="1">
    <location>
        <begin position="81"/>
        <end position="93"/>
    </location>
</feature>
<reference evidence="2" key="1">
    <citation type="submission" date="2023-07" db="EMBL/GenBank/DDBJ databases">
        <authorList>
            <person name="Pelsma A.J. K."/>
        </authorList>
    </citation>
    <scope>NUCLEOTIDE SEQUENCE</scope>
</reference>
<proteinExistence type="predicted"/>
<gene>
    <name evidence="2" type="ORF">AMST5_03479</name>
</gene>
<dbReference type="SUPFAM" id="SSF64288">
    <property type="entry name" value="Chorismate lyase-like"/>
    <property type="match status" value="1"/>
</dbReference>
<protein>
    <submittedName>
        <fullName evidence="2">Uncharacterized protein</fullName>
    </submittedName>
</protein>
<accession>A0AA48M4N6</accession>
<evidence type="ECO:0000256" key="1">
    <source>
        <dbReference type="SAM" id="MobiDB-lite"/>
    </source>
</evidence>
<name>A0AA48M4N6_9ZZZZ</name>
<dbReference type="Gene3D" id="3.40.1410.10">
    <property type="entry name" value="Chorismate lyase-like"/>
    <property type="match status" value="1"/>
</dbReference>
<dbReference type="EMBL" id="OY288114">
    <property type="protein sequence ID" value="CAJ0883954.1"/>
    <property type="molecule type" value="Genomic_DNA"/>
</dbReference>
<evidence type="ECO:0000313" key="2">
    <source>
        <dbReference type="EMBL" id="CAJ0883954.1"/>
    </source>
</evidence>
<feature type="region of interest" description="Disordered" evidence="1">
    <location>
        <begin position="78"/>
        <end position="98"/>
    </location>
</feature>
<sequence length="229" mass="25259">MKKVSALSKSAIALMGALIVSDGRAETIWPQDFTSRVEILALVQTLNASLLASRSATATLEKWCADHKMAAEPKIIAKRASAPEKEPDEETRKRLGVQPGEPVKYRRVALSCGGHILSEADNWYVPGRLSAEMNRTLETTDTPFGKAVAPLQPFRRTIEMKMSWSPLPEGWELSPPTQQTSGALALPHELFEHKAVLYTADQKPFSEVHEHYTREILDFPAPAASGEGR</sequence>